<gene>
    <name evidence="6" type="ORF">SAMN05216190_14811</name>
</gene>
<evidence type="ECO:0000313" key="6">
    <source>
        <dbReference type="EMBL" id="SFQ25825.1"/>
    </source>
</evidence>
<keyword evidence="2" id="KW-0812">Transmembrane</keyword>
<dbReference type="RefSeq" id="WP_090505703.1">
    <property type="nucleotide sequence ID" value="NZ_FOWX01000048.1"/>
</dbReference>
<evidence type="ECO:0000256" key="2">
    <source>
        <dbReference type="ARBA" id="ARBA00022692"/>
    </source>
</evidence>
<dbReference type="Proteomes" id="UP000198784">
    <property type="component" value="Unassembled WGS sequence"/>
</dbReference>
<comment type="subcellular location">
    <subcellularLocation>
        <location evidence="1">Endomembrane system</location>
        <topology evidence="1">Multi-pass membrane protein</topology>
    </subcellularLocation>
</comment>
<sequence length="149" mass="16674">MKQPWNFSGYLRLAQGFLGSGRLPALLLAVARKSAKQGVRLNALQEDLRLLQGLCLAWLRGEYRQIGSQALLAVVAALLYFVIPLDGLPDWLPVLGFVDDLAVLAWVLRTWRDELAAFRAWRDAQAPEVLEVIERLPDGQRVALDKPKS</sequence>
<evidence type="ECO:0000256" key="1">
    <source>
        <dbReference type="ARBA" id="ARBA00004127"/>
    </source>
</evidence>
<name>A0A1I5X1E3_9PSED</name>
<feature type="domain" description="DUF1232" evidence="5">
    <location>
        <begin position="70"/>
        <end position="106"/>
    </location>
</feature>
<dbReference type="Pfam" id="PF06803">
    <property type="entry name" value="DUF1232"/>
    <property type="match status" value="1"/>
</dbReference>
<reference evidence="7" key="1">
    <citation type="submission" date="2016-10" db="EMBL/GenBank/DDBJ databases">
        <authorList>
            <person name="Varghese N."/>
            <person name="Submissions S."/>
        </authorList>
    </citation>
    <scope>NUCLEOTIDE SEQUENCE [LARGE SCALE GENOMIC DNA]</scope>
    <source>
        <strain evidence="7">DSM 17834</strain>
    </source>
</reference>
<dbReference type="AlphaFoldDB" id="A0A1I5X1E3"/>
<keyword evidence="7" id="KW-1185">Reference proteome</keyword>
<keyword evidence="3" id="KW-1133">Transmembrane helix</keyword>
<dbReference type="GO" id="GO:0012505">
    <property type="term" value="C:endomembrane system"/>
    <property type="evidence" value="ECO:0007669"/>
    <property type="project" value="UniProtKB-SubCell"/>
</dbReference>
<dbReference type="InterPro" id="IPR010652">
    <property type="entry name" value="DUF1232"/>
</dbReference>
<protein>
    <recommendedName>
        <fullName evidence="5">DUF1232 domain-containing protein</fullName>
    </recommendedName>
</protein>
<evidence type="ECO:0000256" key="3">
    <source>
        <dbReference type="ARBA" id="ARBA00022989"/>
    </source>
</evidence>
<accession>A0A1I5X1E3</accession>
<organism evidence="6 7">
    <name type="scientific">Pseudomonas borbori</name>
    <dbReference type="NCBI Taxonomy" id="289003"/>
    <lineage>
        <taxon>Bacteria</taxon>
        <taxon>Pseudomonadati</taxon>
        <taxon>Pseudomonadota</taxon>
        <taxon>Gammaproteobacteria</taxon>
        <taxon>Pseudomonadales</taxon>
        <taxon>Pseudomonadaceae</taxon>
        <taxon>Pseudomonas</taxon>
    </lineage>
</organism>
<evidence type="ECO:0000256" key="4">
    <source>
        <dbReference type="ARBA" id="ARBA00023136"/>
    </source>
</evidence>
<evidence type="ECO:0000259" key="5">
    <source>
        <dbReference type="Pfam" id="PF06803"/>
    </source>
</evidence>
<dbReference type="OrthoDB" id="9804184at2"/>
<evidence type="ECO:0000313" key="7">
    <source>
        <dbReference type="Proteomes" id="UP000198784"/>
    </source>
</evidence>
<proteinExistence type="predicted"/>
<keyword evidence="4" id="KW-0472">Membrane</keyword>
<dbReference type="EMBL" id="FOWX01000048">
    <property type="protein sequence ID" value="SFQ25825.1"/>
    <property type="molecule type" value="Genomic_DNA"/>
</dbReference>